<accession>A0ABY6UKV3</accession>
<evidence type="ECO:0000256" key="4">
    <source>
        <dbReference type="ARBA" id="ARBA00023125"/>
    </source>
</evidence>
<reference evidence="9 10" key="1">
    <citation type="submission" date="2019-06" db="EMBL/GenBank/DDBJ databases">
        <authorList>
            <person name="Broberg M."/>
        </authorList>
    </citation>
    <scope>NUCLEOTIDE SEQUENCE [LARGE SCALE GENOMIC DNA]</scope>
</reference>
<evidence type="ECO:0000256" key="2">
    <source>
        <dbReference type="ARBA" id="ARBA00022833"/>
    </source>
</evidence>
<keyword evidence="7" id="KW-0472">Membrane</keyword>
<evidence type="ECO:0000256" key="6">
    <source>
        <dbReference type="ARBA" id="ARBA00023242"/>
    </source>
</evidence>
<feature type="transmembrane region" description="Helical" evidence="7">
    <location>
        <begin position="252"/>
        <end position="270"/>
    </location>
</feature>
<keyword evidence="10" id="KW-1185">Reference proteome</keyword>
<organism evidence="9 10">
    <name type="scientific">Bionectria ochroleuca</name>
    <name type="common">Gliocladium roseum</name>
    <dbReference type="NCBI Taxonomy" id="29856"/>
    <lineage>
        <taxon>Eukaryota</taxon>
        <taxon>Fungi</taxon>
        <taxon>Dikarya</taxon>
        <taxon>Ascomycota</taxon>
        <taxon>Pezizomycotina</taxon>
        <taxon>Sordariomycetes</taxon>
        <taxon>Hypocreomycetidae</taxon>
        <taxon>Hypocreales</taxon>
        <taxon>Bionectriaceae</taxon>
        <taxon>Clonostachys</taxon>
    </lineage>
</organism>
<evidence type="ECO:0000256" key="3">
    <source>
        <dbReference type="ARBA" id="ARBA00023015"/>
    </source>
</evidence>
<protein>
    <recommendedName>
        <fullName evidence="8">Xylanolytic transcriptional activator regulatory domain-containing protein</fullName>
    </recommendedName>
</protein>
<feature type="domain" description="Xylanolytic transcriptional activator regulatory" evidence="8">
    <location>
        <begin position="147"/>
        <end position="305"/>
    </location>
</feature>
<dbReference type="PANTHER" id="PTHR31313:SF81">
    <property type="entry name" value="TY1 ENHANCER ACTIVATOR"/>
    <property type="match status" value="1"/>
</dbReference>
<evidence type="ECO:0000313" key="9">
    <source>
        <dbReference type="EMBL" id="VUC30626.1"/>
    </source>
</evidence>
<name>A0ABY6UKV3_BIOOC</name>
<keyword evidence="1" id="KW-0479">Metal-binding</keyword>
<evidence type="ECO:0000259" key="8">
    <source>
        <dbReference type="Pfam" id="PF04082"/>
    </source>
</evidence>
<dbReference type="EMBL" id="CABFNS010000823">
    <property type="protein sequence ID" value="VUC30626.1"/>
    <property type="molecule type" value="Genomic_DNA"/>
</dbReference>
<keyword evidence="3" id="KW-0805">Transcription regulation</keyword>
<evidence type="ECO:0000313" key="10">
    <source>
        <dbReference type="Proteomes" id="UP000766486"/>
    </source>
</evidence>
<proteinExistence type="predicted"/>
<dbReference type="InterPro" id="IPR051615">
    <property type="entry name" value="Transcr_Regulatory_Elem"/>
</dbReference>
<keyword evidence="7" id="KW-1133">Transmembrane helix</keyword>
<comment type="caution">
    <text evidence="9">The sequence shown here is derived from an EMBL/GenBank/DDBJ whole genome shotgun (WGS) entry which is preliminary data.</text>
</comment>
<evidence type="ECO:0000256" key="7">
    <source>
        <dbReference type="SAM" id="Phobius"/>
    </source>
</evidence>
<dbReference type="InterPro" id="IPR007219">
    <property type="entry name" value="XnlR_reg_dom"/>
</dbReference>
<dbReference type="Proteomes" id="UP000766486">
    <property type="component" value="Unassembled WGS sequence"/>
</dbReference>
<sequence length="357" mass="40286">MERPRKRKLDPDYVAGLEDQINMLKEEIRRLKDHPSGTLSIDAASELQAASEEKDAIHLISVQSQVLSHTEIEPLNSSKAIDDISSMMWQMTVKDNGETSFYGPSGNFCFLEIQQASTAPAEKESSGEEALSRRWIPHDPAIAMKLLNLFTEYINPIHQFVERDALSRLRKDSSPSMELLEYAILAAGALFSDDASLRAYGREMAAHAESISLNVCRSNASIEAVQALAILSWRELSQENDNMGFMFNGMKIFTLQLFLYVLLTGIMTSPSPGPMNSALQNRRIKAAWALLFTDRVATSLLGRNSVGESPSEEEIVFDAHSQLWFIHDQYMDQIYSFEFDGLEDSQRYQFLLEARRI</sequence>
<keyword evidence="7" id="KW-0812">Transmembrane</keyword>
<keyword evidence="5" id="KW-0804">Transcription</keyword>
<keyword evidence="4" id="KW-0238">DNA-binding</keyword>
<keyword evidence="6" id="KW-0539">Nucleus</keyword>
<dbReference type="Pfam" id="PF04082">
    <property type="entry name" value="Fungal_trans"/>
    <property type="match status" value="1"/>
</dbReference>
<keyword evidence="2" id="KW-0862">Zinc</keyword>
<dbReference type="CDD" id="cd12148">
    <property type="entry name" value="fungal_TF_MHR"/>
    <property type="match status" value="1"/>
</dbReference>
<evidence type="ECO:0000256" key="5">
    <source>
        <dbReference type="ARBA" id="ARBA00023163"/>
    </source>
</evidence>
<gene>
    <name evidence="9" type="ORF">CLO192961_LOCUS291760</name>
</gene>
<dbReference type="PANTHER" id="PTHR31313">
    <property type="entry name" value="TY1 ENHANCER ACTIVATOR"/>
    <property type="match status" value="1"/>
</dbReference>
<evidence type="ECO:0000256" key="1">
    <source>
        <dbReference type="ARBA" id="ARBA00022723"/>
    </source>
</evidence>